<protein>
    <recommendedName>
        <fullName evidence="3">histidine kinase</fullName>
        <ecNumber evidence="3">2.7.13.3</ecNumber>
    </recommendedName>
</protein>
<evidence type="ECO:0000313" key="15">
    <source>
        <dbReference type="Proteomes" id="UP000197065"/>
    </source>
</evidence>
<dbReference type="InterPro" id="IPR036890">
    <property type="entry name" value="HATPase_C_sf"/>
</dbReference>
<feature type="domain" description="HAMP" evidence="13">
    <location>
        <begin position="174"/>
        <end position="227"/>
    </location>
</feature>
<evidence type="ECO:0000256" key="8">
    <source>
        <dbReference type="ARBA" id="ARBA00022989"/>
    </source>
</evidence>
<dbReference type="InterPro" id="IPR003594">
    <property type="entry name" value="HATPase_dom"/>
</dbReference>
<evidence type="ECO:0000256" key="11">
    <source>
        <dbReference type="SAM" id="Phobius"/>
    </source>
</evidence>
<evidence type="ECO:0000256" key="4">
    <source>
        <dbReference type="ARBA" id="ARBA00022553"/>
    </source>
</evidence>
<organism evidence="14 15">
    <name type="scientific">Arboricoccus pini</name>
    <dbReference type="NCBI Taxonomy" id="1963835"/>
    <lineage>
        <taxon>Bacteria</taxon>
        <taxon>Pseudomonadati</taxon>
        <taxon>Pseudomonadota</taxon>
        <taxon>Alphaproteobacteria</taxon>
        <taxon>Geminicoccales</taxon>
        <taxon>Geminicoccaceae</taxon>
        <taxon>Arboricoccus</taxon>
    </lineage>
</organism>
<dbReference type="AlphaFoldDB" id="A0A212R480"/>
<dbReference type="PRINTS" id="PR00344">
    <property type="entry name" value="BCTRLSENSOR"/>
</dbReference>
<dbReference type="InterPro" id="IPR004358">
    <property type="entry name" value="Sig_transdc_His_kin-like_C"/>
</dbReference>
<dbReference type="InterPro" id="IPR036097">
    <property type="entry name" value="HisK_dim/P_sf"/>
</dbReference>
<dbReference type="Proteomes" id="UP000197065">
    <property type="component" value="Unassembled WGS sequence"/>
</dbReference>
<dbReference type="InterPro" id="IPR005467">
    <property type="entry name" value="His_kinase_dom"/>
</dbReference>
<proteinExistence type="predicted"/>
<comment type="catalytic activity">
    <reaction evidence="1">
        <text>ATP + protein L-histidine = ADP + protein N-phospho-L-histidine.</text>
        <dbReference type="EC" id="2.7.13.3"/>
    </reaction>
</comment>
<dbReference type="Gene3D" id="3.30.565.10">
    <property type="entry name" value="Histidine kinase-like ATPase, C-terminal domain"/>
    <property type="match status" value="1"/>
</dbReference>
<evidence type="ECO:0000259" key="12">
    <source>
        <dbReference type="PROSITE" id="PS50109"/>
    </source>
</evidence>
<keyword evidence="9" id="KW-0902">Two-component regulatory system</keyword>
<dbReference type="Gene3D" id="1.10.287.130">
    <property type="match status" value="1"/>
</dbReference>
<keyword evidence="7 14" id="KW-0418">Kinase</keyword>
<dbReference type="Gene3D" id="6.10.340.10">
    <property type="match status" value="1"/>
</dbReference>
<keyword evidence="6 11" id="KW-0812">Transmembrane</keyword>
<comment type="subcellular location">
    <subcellularLocation>
        <location evidence="2">Membrane</location>
    </subcellularLocation>
</comment>
<dbReference type="Pfam" id="PF02518">
    <property type="entry name" value="HATPase_c"/>
    <property type="match status" value="1"/>
</dbReference>
<dbReference type="PROSITE" id="PS50109">
    <property type="entry name" value="HIS_KIN"/>
    <property type="match status" value="1"/>
</dbReference>
<dbReference type="SMART" id="SM00387">
    <property type="entry name" value="HATPase_c"/>
    <property type="match status" value="1"/>
</dbReference>
<evidence type="ECO:0000256" key="6">
    <source>
        <dbReference type="ARBA" id="ARBA00022692"/>
    </source>
</evidence>
<keyword evidence="10 11" id="KW-0472">Membrane</keyword>
<dbReference type="SMART" id="SM00304">
    <property type="entry name" value="HAMP"/>
    <property type="match status" value="1"/>
</dbReference>
<evidence type="ECO:0000256" key="1">
    <source>
        <dbReference type="ARBA" id="ARBA00000085"/>
    </source>
</evidence>
<evidence type="ECO:0000256" key="3">
    <source>
        <dbReference type="ARBA" id="ARBA00012438"/>
    </source>
</evidence>
<evidence type="ECO:0000256" key="5">
    <source>
        <dbReference type="ARBA" id="ARBA00022679"/>
    </source>
</evidence>
<dbReference type="SUPFAM" id="SSF55874">
    <property type="entry name" value="ATPase domain of HSP90 chaperone/DNA topoisomerase II/histidine kinase"/>
    <property type="match status" value="1"/>
</dbReference>
<dbReference type="PANTHER" id="PTHR45436:SF8">
    <property type="entry name" value="HISTIDINE KINASE"/>
    <property type="match status" value="1"/>
</dbReference>
<dbReference type="Pfam" id="PF00672">
    <property type="entry name" value="HAMP"/>
    <property type="match status" value="1"/>
</dbReference>
<dbReference type="SMART" id="SM00388">
    <property type="entry name" value="HisKA"/>
    <property type="match status" value="1"/>
</dbReference>
<evidence type="ECO:0000256" key="10">
    <source>
        <dbReference type="ARBA" id="ARBA00023136"/>
    </source>
</evidence>
<name>A0A212R480_9PROT</name>
<dbReference type="CDD" id="cd00082">
    <property type="entry name" value="HisKA"/>
    <property type="match status" value="1"/>
</dbReference>
<dbReference type="RefSeq" id="WP_088561162.1">
    <property type="nucleotide sequence ID" value="NZ_FYEH01000005.1"/>
</dbReference>
<feature type="transmembrane region" description="Helical" evidence="11">
    <location>
        <begin position="12"/>
        <end position="33"/>
    </location>
</feature>
<feature type="domain" description="Histidine kinase" evidence="12">
    <location>
        <begin position="235"/>
        <end position="450"/>
    </location>
</feature>
<dbReference type="InterPro" id="IPR003661">
    <property type="entry name" value="HisK_dim/P_dom"/>
</dbReference>
<dbReference type="EMBL" id="FYEH01000005">
    <property type="protein sequence ID" value="SNB66628.1"/>
    <property type="molecule type" value="Genomic_DNA"/>
</dbReference>
<evidence type="ECO:0000256" key="9">
    <source>
        <dbReference type="ARBA" id="ARBA00023012"/>
    </source>
</evidence>
<dbReference type="CDD" id="cd06225">
    <property type="entry name" value="HAMP"/>
    <property type="match status" value="1"/>
</dbReference>
<dbReference type="EC" id="2.7.13.3" evidence="3"/>
<dbReference type="GO" id="GO:0000155">
    <property type="term" value="F:phosphorelay sensor kinase activity"/>
    <property type="evidence" value="ECO:0007669"/>
    <property type="project" value="InterPro"/>
</dbReference>
<dbReference type="PROSITE" id="PS50885">
    <property type="entry name" value="HAMP"/>
    <property type="match status" value="1"/>
</dbReference>
<keyword evidence="4" id="KW-0597">Phosphoprotein</keyword>
<evidence type="ECO:0000313" key="14">
    <source>
        <dbReference type="EMBL" id="SNB66628.1"/>
    </source>
</evidence>
<accession>A0A212R480</accession>
<evidence type="ECO:0000256" key="7">
    <source>
        <dbReference type="ARBA" id="ARBA00022777"/>
    </source>
</evidence>
<reference evidence="14 15" key="1">
    <citation type="submission" date="2017-06" db="EMBL/GenBank/DDBJ databases">
        <authorList>
            <person name="Kim H.J."/>
            <person name="Triplett B.A."/>
        </authorList>
    </citation>
    <scope>NUCLEOTIDE SEQUENCE [LARGE SCALE GENOMIC DNA]</scope>
    <source>
        <strain evidence="14 15">B29T1</strain>
    </source>
</reference>
<keyword evidence="5" id="KW-0808">Transferase</keyword>
<dbReference type="GO" id="GO:0005886">
    <property type="term" value="C:plasma membrane"/>
    <property type="evidence" value="ECO:0007669"/>
    <property type="project" value="TreeGrafter"/>
</dbReference>
<keyword evidence="8 11" id="KW-1133">Transmembrane helix</keyword>
<dbReference type="InterPro" id="IPR050428">
    <property type="entry name" value="TCS_sensor_his_kinase"/>
</dbReference>
<dbReference type="SUPFAM" id="SSF158472">
    <property type="entry name" value="HAMP domain-like"/>
    <property type="match status" value="1"/>
</dbReference>
<dbReference type="PANTHER" id="PTHR45436">
    <property type="entry name" value="SENSOR HISTIDINE KINASE YKOH"/>
    <property type="match status" value="1"/>
</dbReference>
<dbReference type="Pfam" id="PF00512">
    <property type="entry name" value="HisKA"/>
    <property type="match status" value="1"/>
</dbReference>
<dbReference type="InterPro" id="IPR003660">
    <property type="entry name" value="HAMP_dom"/>
</dbReference>
<dbReference type="SUPFAM" id="SSF47384">
    <property type="entry name" value="Homodimeric domain of signal transducing histidine kinase"/>
    <property type="match status" value="1"/>
</dbReference>
<keyword evidence="15" id="KW-1185">Reference proteome</keyword>
<evidence type="ECO:0000259" key="13">
    <source>
        <dbReference type="PROSITE" id="PS50885"/>
    </source>
</evidence>
<sequence length="459" mass="50175">MRDLVRRTGFRLLLLALLIFGAIALGLSSFFYWQTQDYLVHQIDSWLFREASRLAQIEPNALAGLLQSYSARNIETDHMFMLYDPTGHQVAGFKATLPQPLETLDQPVNMSAMADGKHLRIRGIAHRAASGYLVIVGRNLHELSEFDERLARAVYFGGIVTAVLGLAGAALVGLDASRRLTAVNVAIDRIIHGDLQARLPLARNSGDIGRIAAGVNAMLDHIERLMLEVKGAGDNIAHDLRTPLSRLLAGLERVRRRDPGREDYAFAIDEAIGEVHSILRTFNALLRIAEVEHLRRKAGFITVNIGQIAEDVFEFYDPMAEEKGIAFTYTRPSAEGPMIEGDASLLFEAIGNLVDNSLKFTPSGGEVCLKVLATEQECGIEVIDTGPGIPPEERVAVLARFHRTEPSRTVEGNGLGLSLVAVVAKLHGMKLTIGDVENGCSIALTFQWQSTPVLAVDAK</sequence>
<feature type="transmembrane region" description="Helical" evidence="11">
    <location>
        <begin position="153"/>
        <end position="174"/>
    </location>
</feature>
<gene>
    <name evidence="14" type="ORF">SAMN07250955_105152</name>
</gene>
<evidence type="ECO:0000256" key="2">
    <source>
        <dbReference type="ARBA" id="ARBA00004370"/>
    </source>
</evidence>
<dbReference type="OrthoDB" id="9815202at2"/>